<protein>
    <submittedName>
        <fullName evidence="3">T9SS type A sorting domain-containing protein</fullName>
    </submittedName>
</protein>
<sequence length="260" mass="28132">MKKITYLFFATMLLTSVQFISAQCFTPLYPTATNLCPDPEMTDLALWNGWGAGREVVTGSGAYCGSNYMKLVSDGNATGCTFPGNNGEDSALDINIIWEPNATYRLHVWVKTVGGSIGFLVNAGDPNVGISYDTAGAWQLIDETFTTGSGAGEGFISFNTCDSDANATEIHIDNYELYRIDTLGLDGKLSTVSSNVRAIGNRIYISNVKTSTEVQVYSLTGALVKSFKTTNDTDFNFKSGLYIATIKTFEGQKSVKLIVK</sequence>
<dbReference type="RefSeq" id="WP_415866836.1">
    <property type="nucleotide sequence ID" value="NZ_CP134537.1"/>
</dbReference>
<name>A0ABY9XXA1_9FLAO</name>
<evidence type="ECO:0000313" key="3">
    <source>
        <dbReference type="EMBL" id="WNH10586.1"/>
    </source>
</evidence>
<organism evidence="3 4">
    <name type="scientific">Thalassobellus suaedae</name>
    <dbReference type="NCBI Taxonomy" id="3074124"/>
    <lineage>
        <taxon>Bacteria</taxon>
        <taxon>Pseudomonadati</taxon>
        <taxon>Bacteroidota</taxon>
        <taxon>Flavobacteriia</taxon>
        <taxon>Flavobacteriales</taxon>
        <taxon>Flavobacteriaceae</taxon>
        <taxon>Thalassobellus</taxon>
    </lineage>
</organism>
<feature type="signal peptide" evidence="2">
    <location>
        <begin position="1"/>
        <end position="22"/>
    </location>
</feature>
<accession>A0ABY9XXA1</accession>
<dbReference type="Proteomes" id="UP001302806">
    <property type="component" value="Chromosome"/>
</dbReference>
<reference evidence="3 4" key="1">
    <citation type="submission" date="2023-09" db="EMBL/GenBank/DDBJ databases">
        <title>Thalassobella suaedae gen. nov., sp. nov., a marine bacterium of the family Flavobacteriaceae isolated from a halophyte Suaeda japonica.</title>
        <authorList>
            <person name="Lee S.Y."/>
            <person name="Hwang C.Y."/>
        </authorList>
    </citation>
    <scope>NUCLEOTIDE SEQUENCE [LARGE SCALE GENOMIC DNA]</scope>
    <source>
        <strain evidence="3 4">HL-DH14</strain>
    </source>
</reference>
<gene>
    <name evidence="3" type="ORF">RHP51_08025</name>
</gene>
<dbReference type="EMBL" id="CP134537">
    <property type="protein sequence ID" value="WNH10586.1"/>
    <property type="molecule type" value="Genomic_DNA"/>
</dbReference>
<dbReference type="Gene3D" id="2.60.120.260">
    <property type="entry name" value="Galactose-binding domain-like"/>
    <property type="match status" value="1"/>
</dbReference>
<dbReference type="InterPro" id="IPR026444">
    <property type="entry name" value="Secre_tail"/>
</dbReference>
<evidence type="ECO:0000313" key="4">
    <source>
        <dbReference type="Proteomes" id="UP001302806"/>
    </source>
</evidence>
<feature type="chain" id="PRO_5045387820" evidence="2">
    <location>
        <begin position="23"/>
        <end position="260"/>
    </location>
</feature>
<keyword evidence="1 2" id="KW-0732">Signal</keyword>
<dbReference type="NCBIfam" id="TIGR04183">
    <property type="entry name" value="Por_Secre_tail"/>
    <property type="match status" value="1"/>
</dbReference>
<evidence type="ECO:0000256" key="1">
    <source>
        <dbReference type="ARBA" id="ARBA00022729"/>
    </source>
</evidence>
<proteinExistence type="predicted"/>
<evidence type="ECO:0000256" key="2">
    <source>
        <dbReference type="SAM" id="SignalP"/>
    </source>
</evidence>